<evidence type="ECO:0000259" key="3">
    <source>
        <dbReference type="SMART" id="SM00101"/>
    </source>
</evidence>
<dbReference type="InterPro" id="IPR036815">
    <property type="entry name" value="14-3-3_dom_sf"/>
</dbReference>
<comment type="caution">
    <text evidence="4">The sequence shown here is derived from an EMBL/GenBank/DDBJ whole genome shotgun (WGS) entry which is preliminary data.</text>
</comment>
<evidence type="ECO:0000256" key="2">
    <source>
        <dbReference type="SAM" id="Coils"/>
    </source>
</evidence>
<dbReference type="SMART" id="SM00101">
    <property type="entry name" value="14_3_3"/>
    <property type="match status" value="1"/>
</dbReference>
<dbReference type="Gene3D" id="1.20.190.20">
    <property type="entry name" value="14-3-3 domain"/>
    <property type="match status" value="2"/>
</dbReference>
<protein>
    <recommendedName>
        <fullName evidence="3">14-3-3 domain-containing protein</fullName>
    </recommendedName>
</protein>
<reference evidence="4" key="2">
    <citation type="journal article" date="2023" name="Plants (Basel)">
        <title>Annotation of the Turnera subulata (Passifloraceae) Draft Genome Reveals the S-Locus Evolved after the Divergence of Turneroideae from Passifloroideae in a Stepwise Manner.</title>
        <authorList>
            <person name="Henning P.M."/>
            <person name="Roalson E.H."/>
            <person name="Mir W."/>
            <person name="McCubbin A.G."/>
            <person name="Shore J.S."/>
        </authorList>
    </citation>
    <scope>NUCLEOTIDE SEQUENCE</scope>
    <source>
        <strain evidence="4">F60SS</strain>
    </source>
</reference>
<dbReference type="EMBL" id="JAKUCV010001321">
    <property type="protein sequence ID" value="KAJ4846886.1"/>
    <property type="molecule type" value="Genomic_DNA"/>
</dbReference>
<gene>
    <name evidence="4" type="ORF">Tsubulata_039834</name>
</gene>
<accession>A0A9Q0JLA2</accession>
<dbReference type="AlphaFoldDB" id="A0A9Q0JLA2"/>
<dbReference type="InterPro" id="IPR000308">
    <property type="entry name" value="14-3-3"/>
</dbReference>
<dbReference type="OrthoDB" id="10260625at2759"/>
<comment type="similarity">
    <text evidence="1">Belongs to the 14-3-3 family.</text>
</comment>
<evidence type="ECO:0000313" key="5">
    <source>
        <dbReference type="Proteomes" id="UP001141552"/>
    </source>
</evidence>
<reference evidence="4" key="1">
    <citation type="submission" date="2022-02" db="EMBL/GenBank/DDBJ databases">
        <authorList>
            <person name="Henning P.M."/>
            <person name="McCubbin A.G."/>
            <person name="Shore J.S."/>
        </authorList>
    </citation>
    <scope>NUCLEOTIDE SEQUENCE</scope>
    <source>
        <strain evidence="4">F60SS</strain>
        <tissue evidence="4">Leaves</tissue>
    </source>
</reference>
<sequence>MAAAAPPSREEERVSKQAAKQYEEMMAFMEEMIITSASSADNIDLSLEERDLLSAVDARRASLRIISSLEQKEITEPGHPRASMIRDYRARVAAELSSACERVLKLLDSRLIPSATAAESKVLYYKMKGDHHRYLAELKASGAGREAEAAYECAQEISREELAATHPIRLGLALNFSVFHHDIRNKINDAWSLANQAVEEADAELDKREEEEEEEKAVAELDTGMEKGLYRNTTVWILQLLRNNLTLWTSHVTEDREKKQFLHFHNEDDEIPKRKPKMGLGRRILEAPEAFKSEESTLANEFFKVKTFQLGGAAGDGIGRSSTNDAPK</sequence>
<dbReference type="Pfam" id="PF00244">
    <property type="entry name" value="14-3-3"/>
    <property type="match status" value="1"/>
</dbReference>
<proteinExistence type="inferred from homology"/>
<dbReference type="PANTHER" id="PTHR18860">
    <property type="entry name" value="14-3-3 PROTEIN"/>
    <property type="match status" value="1"/>
</dbReference>
<evidence type="ECO:0000256" key="1">
    <source>
        <dbReference type="ARBA" id="ARBA00006141"/>
    </source>
</evidence>
<organism evidence="4 5">
    <name type="scientific">Turnera subulata</name>
    <dbReference type="NCBI Taxonomy" id="218843"/>
    <lineage>
        <taxon>Eukaryota</taxon>
        <taxon>Viridiplantae</taxon>
        <taxon>Streptophyta</taxon>
        <taxon>Embryophyta</taxon>
        <taxon>Tracheophyta</taxon>
        <taxon>Spermatophyta</taxon>
        <taxon>Magnoliopsida</taxon>
        <taxon>eudicotyledons</taxon>
        <taxon>Gunneridae</taxon>
        <taxon>Pentapetalae</taxon>
        <taxon>rosids</taxon>
        <taxon>fabids</taxon>
        <taxon>Malpighiales</taxon>
        <taxon>Passifloraceae</taxon>
        <taxon>Turnera</taxon>
    </lineage>
</organism>
<keyword evidence="5" id="KW-1185">Reference proteome</keyword>
<feature type="domain" description="14-3-3" evidence="3">
    <location>
        <begin position="9"/>
        <end position="262"/>
    </location>
</feature>
<keyword evidence="2" id="KW-0175">Coiled coil</keyword>
<evidence type="ECO:0000313" key="4">
    <source>
        <dbReference type="EMBL" id="KAJ4846886.1"/>
    </source>
</evidence>
<dbReference type="Proteomes" id="UP001141552">
    <property type="component" value="Unassembled WGS sequence"/>
</dbReference>
<feature type="coiled-coil region" evidence="2">
    <location>
        <begin position="193"/>
        <end position="220"/>
    </location>
</feature>
<dbReference type="SUPFAM" id="SSF48445">
    <property type="entry name" value="14-3-3 protein"/>
    <property type="match status" value="1"/>
</dbReference>
<name>A0A9Q0JLA2_9ROSI</name>
<dbReference type="InterPro" id="IPR023410">
    <property type="entry name" value="14-3-3_domain"/>
</dbReference>
<dbReference type="PRINTS" id="PR00305">
    <property type="entry name" value="1433ZETA"/>
</dbReference>